<keyword evidence="1" id="KW-0472">Membrane</keyword>
<protein>
    <recommendedName>
        <fullName evidence="4">DUF4136 domain-containing protein</fullName>
    </recommendedName>
</protein>
<dbReference type="Proteomes" id="UP001300692">
    <property type="component" value="Unassembled WGS sequence"/>
</dbReference>
<name>A0ABT3CTD2_9BACT</name>
<evidence type="ECO:0000313" key="3">
    <source>
        <dbReference type="Proteomes" id="UP001300692"/>
    </source>
</evidence>
<gene>
    <name evidence="2" type="ORF">N7U62_09300</name>
</gene>
<keyword evidence="3" id="KW-1185">Reference proteome</keyword>
<sequence>MNRNISIILSLILVLLVGMIGYVVHEFRIFSPGTLGAFEVRTFPISKQTLVRGIDSLYSNHPEYLLPKSWESYDDWSERGYDFLDSRIFYFDEEPREMYYVTWIADANDSIQADTPRTSLALRAYRNETESWTLESSCSDHEKSRVQKRLDEEIIKKIEHYTQSHVAGSNQ</sequence>
<dbReference type="RefSeq" id="WP_264137690.1">
    <property type="nucleotide sequence ID" value="NZ_JAOYOD010000001.1"/>
</dbReference>
<accession>A0ABT3CTD2</accession>
<keyword evidence="1" id="KW-0812">Transmembrane</keyword>
<evidence type="ECO:0000256" key="1">
    <source>
        <dbReference type="SAM" id="Phobius"/>
    </source>
</evidence>
<evidence type="ECO:0000313" key="2">
    <source>
        <dbReference type="EMBL" id="MCV9386857.1"/>
    </source>
</evidence>
<reference evidence="2 3" key="1">
    <citation type="submission" date="2022-10" db="EMBL/GenBank/DDBJ databases">
        <title>Comparative genomics and taxonomic characterization of three novel marine species of genus Reichenbachiella exhibiting antioxidant and polysaccharide degradation activities.</title>
        <authorList>
            <person name="Muhammad N."/>
            <person name="Lee Y.-J."/>
            <person name="Ko J."/>
            <person name="Kim S.-G."/>
        </authorList>
    </citation>
    <scope>NUCLEOTIDE SEQUENCE [LARGE SCALE GENOMIC DNA]</scope>
    <source>
        <strain evidence="2 3">ABR2-5</strain>
    </source>
</reference>
<proteinExistence type="predicted"/>
<organism evidence="2 3">
    <name type="scientific">Reichenbachiella ulvae</name>
    <dbReference type="NCBI Taxonomy" id="2980104"/>
    <lineage>
        <taxon>Bacteria</taxon>
        <taxon>Pseudomonadati</taxon>
        <taxon>Bacteroidota</taxon>
        <taxon>Cytophagia</taxon>
        <taxon>Cytophagales</taxon>
        <taxon>Reichenbachiellaceae</taxon>
        <taxon>Reichenbachiella</taxon>
    </lineage>
</organism>
<comment type="caution">
    <text evidence="2">The sequence shown here is derived from an EMBL/GenBank/DDBJ whole genome shotgun (WGS) entry which is preliminary data.</text>
</comment>
<feature type="transmembrane region" description="Helical" evidence="1">
    <location>
        <begin position="6"/>
        <end position="24"/>
    </location>
</feature>
<dbReference type="EMBL" id="JAOYOD010000001">
    <property type="protein sequence ID" value="MCV9386857.1"/>
    <property type="molecule type" value="Genomic_DNA"/>
</dbReference>
<keyword evidence="1" id="KW-1133">Transmembrane helix</keyword>
<evidence type="ECO:0008006" key="4">
    <source>
        <dbReference type="Google" id="ProtNLM"/>
    </source>
</evidence>